<comment type="caution">
    <text evidence="6">The sequence shown here is derived from an EMBL/GenBank/DDBJ whole genome shotgun (WGS) entry which is preliminary data.</text>
</comment>
<dbReference type="GO" id="GO:0016491">
    <property type="term" value="F:oxidoreductase activity"/>
    <property type="evidence" value="ECO:0007669"/>
    <property type="project" value="UniProtKB-KW"/>
</dbReference>
<evidence type="ECO:0000313" key="7">
    <source>
        <dbReference type="Proteomes" id="UP001596514"/>
    </source>
</evidence>
<sequence length="335" mass="37593">MDVGVFLGSQYAPQQDIYSAFQGLVEQTRLIRDTGYDAVWLGQHFLSAPDQYLQTTPMLARLAAEAGDMRLGTNLLLLPLLNPVDIAEQYATMDVITGGRLILGVGLGYRDEEFNAFQINKKHRVGRLVEGVEILKRLWTEENVSFEGKHFTLDNVTISPRPIQKPRPQIWFGATADPAIKRAALQGDAWIATSMTEWGEMKQQVDLFHQTRKEAGLPEKVEFAKCVELFVGDDKESALREAEPFIGAKYKAYYSWGMGDNVPGNSGANSSDFADLARNRFIIGGVDDVIQDCLHHRDTLGVTHLIVRLNFPGMPMELVRRNIERFGREVIPAIR</sequence>
<keyword evidence="4" id="KW-0503">Monooxygenase</keyword>
<evidence type="ECO:0000256" key="2">
    <source>
        <dbReference type="ARBA" id="ARBA00022643"/>
    </source>
</evidence>
<evidence type="ECO:0000256" key="4">
    <source>
        <dbReference type="ARBA" id="ARBA00023033"/>
    </source>
</evidence>
<keyword evidence="3 6" id="KW-0560">Oxidoreductase</keyword>
<dbReference type="Pfam" id="PF00296">
    <property type="entry name" value="Bac_luciferase"/>
    <property type="match status" value="1"/>
</dbReference>
<dbReference type="PANTHER" id="PTHR42847">
    <property type="entry name" value="ALKANESULFONATE MONOOXYGENASE"/>
    <property type="match status" value="1"/>
</dbReference>
<keyword evidence="7" id="KW-1185">Reference proteome</keyword>
<dbReference type="RefSeq" id="WP_343964367.1">
    <property type="nucleotide sequence ID" value="NZ_BAAAGK010000023.1"/>
</dbReference>
<organism evidence="6 7">
    <name type="scientific">Streptosporangium amethystogenes subsp. fukuiense</name>
    <dbReference type="NCBI Taxonomy" id="698418"/>
    <lineage>
        <taxon>Bacteria</taxon>
        <taxon>Bacillati</taxon>
        <taxon>Actinomycetota</taxon>
        <taxon>Actinomycetes</taxon>
        <taxon>Streptosporangiales</taxon>
        <taxon>Streptosporangiaceae</taxon>
        <taxon>Streptosporangium</taxon>
    </lineage>
</organism>
<gene>
    <name evidence="6" type="ORF">ACFQVD_19335</name>
</gene>
<dbReference type="InterPro" id="IPR011251">
    <property type="entry name" value="Luciferase-like_dom"/>
</dbReference>
<evidence type="ECO:0000256" key="1">
    <source>
        <dbReference type="ARBA" id="ARBA00022630"/>
    </source>
</evidence>
<dbReference type="EC" id="1.-.-.-" evidence="6"/>
<name>A0ABW2T3C3_9ACTN</name>
<evidence type="ECO:0000256" key="3">
    <source>
        <dbReference type="ARBA" id="ARBA00023002"/>
    </source>
</evidence>
<proteinExistence type="predicted"/>
<evidence type="ECO:0000313" key="6">
    <source>
        <dbReference type="EMBL" id="MFC7602256.1"/>
    </source>
</evidence>
<keyword evidence="2" id="KW-0288">FMN</keyword>
<dbReference type="PANTHER" id="PTHR42847:SF4">
    <property type="entry name" value="ALKANESULFONATE MONOOXYGENASE-RELATED"/>
    <property type="match status" value="1"/>
</dbReference>
<reference evidence="7" key="1">
    <citation type="journal article" date="2019" name="Int. J. Syst. Evol. Microbiol.">
        <title>The Global Catalogue of Microorganisms (GCM) 10K type strain sequencing project: providing services to taxonomists for standard genome sequencing and annotation.</title>
        <authorList>
            <consortium name="The Broad Institute Genomics Platform"/>
            <consortium name="The Broad Institute Genome Sequencing Center for Infectious Disease"/>
            <person name="Wu L."/>
            <person name="Ma J."/>
        </authorList>
    </citation>
    <scope>NUCLEOTIDE SEQUENCE [LARGE SCALE GENOMIC DNA]</scope>
    <source>
        <strain evidence="7">JCM 10083</strain>
    </source>
</reference>
<feature type="domain" description="Luciferase-like" evidence="5">
    <location>
        <begin position="1"/>
        <end position="248"/>
    </location>
</feature>
<dbReference type="EMBL" id="JBHTEE010000001">
    <property type="protein sequence ID" value="MFC7602256.1"/>
    <property type="molecule type" value="Genomic_DNA"/>
</dbReference>
<accession>A0ABW2T3C3</accession>
<protein>
    <submittedName>
        <fullName evidence="6">LLM class flavin-dependent oxidoreductase</fullName>
        <ecNumber evidence="6">1.-.-.-</ecNumber>
    </submittedName>
</protein>
<dbReference type="InterPro" id="IPR036661">
    <property type="entry name" value="Luciferase-like_sf"/>
</dbReference>
<evidence type="ECO:0000259" key="5">
    <source>
        <dbReference type="Pfam" id="PF00296"/>
    </source>
</evidence>
<dbReference type="SUPFAM" id="SSF51679">
    <property type="entry name" value="Bacterial luciferase-like"/>
    <property type="match status" value="1"/>
</dbReference>
<dbReference type="InterPro" id="IPR050172">
    <property type="entry name" value="SsuD_RutA_monooxygenase"/>
</dbReference>
<dbReference type="Gene3D" id="3.20.20.30">
    <property type="entry name" value="Luciferase-like domain"/>
    <property type="match status" value="1"/>
</dbReference>
<keyword evidence="1" id="KW-0285">Flavoprotein</keyword>
<dbReference type="Proteomes" id="UP001596514">
    <property type="component" value="Unassembled WGS sequence"/>
</dbReference>